<dbReference type="PANTHER" id="PTHR43630:SF2">
    <property type="entry name" value="GLYCOSYLTRANSFERASE"/>
    <property type="match status" value="1"/>
</dbReference>
<keyword evidence="2" id="KW-0472">Membrane</keyword>
<dbReference type="SUPFAM" id="SSF53448">
    <property type="entry name" value="Nucleotide-diphospho-sugar transferases"/>
    <property type="match status" value="1"/>
</dbReference>
<organism evidence="5 6">
    <name type="scientific">Erythrobacter litoralis</name>
    <dbReference type="NCBI Taxonomy" id="39960"/>
    <lineage>
        <taxon>Bacteria</taxon>
        <taxon>Pseudomonadati</taxon>
        <taxon>Pseudomonadota</taxon>
        <taxon>Alphaproteobacteria</taxon>
        <taxon>Sphingomonadales</taxon>
        <taxon>Erythrobacteraceae</taxon>
        <taxon>Erythrobacter/Porphyrobacter group</taxon>
        <taxon>Erythrobacter</taxon>
    </lineage>
</organism>
<reference evidence="5 6" key="1">
    <citation type="submission" date="2014-04" db="EMBL/GenBank/DDBJ databases">
        <title>A comprehensive comparison of genomes of Erythrobacter spp. Strains.</title>
        <authorList>
            <person name="Zheng Q."/>
        </authorList>
    </citation>
    <scope>NUCLEOTIDE SEQUENCE [LARGE SCALE GENOMIC DNA]</scope>
    <source>
        <strain evidence="5 6">DSM 8509</strain>
    </source>
</reference>
<dbReference type="PATRIC" id="fig|39960.10.peg.469"/>
<dbReference type="EMBL" id="JMIX01000010">
    <property type="protein sequence ID" value="KEO92237.1"/>
    <property type="molecule type" value="Genomic_DNA"/>
</dbReference>
<dbReference type="RefSeq" id="WP_034905272.1">
    <property type="nucleotide sequence ID" value="NZ_CP017057.1"/>
</dbReference>
<dbReference type="GO" id="GO:0016740">
    <property type="term" value="F:transferase activity"/>
    <property type="evidence" value="ECO:0007669"/>
    <property type="project" value="UniProtKB-KW"/>
</dbReference>
<evidence type="ECO:0000256" key="2">
    <source>
        <dbReference type="SAM" id="Phobius"/>
    </source>
</evidence>
<dbReference type="OrthoDB" id="8416156at2"/>
<name>A0A074N2R2_9SPHN</name>
<evidence type="ECO:0000259" key="4">
    <source>
        <dbReference type="Pfam" id="PF13632"/>
    </source>
</evidence>
<feature type="domain" description="Glycosyltransferase 2-like" evidence="3">
    <location>
        <begin position="8"/>
        <end position="126"/>
    </location>
</feature>
<dbReference type="Pfam" id="PF13632">
    <property type="entry name" value="Glyco_trans_2_3"/>
    <property type="match status" value="1"/>
</dbReference>
<dbReference type="InterPro" id="IPR001173">
    <property type="entry name" value="Glyco_trans_2-like"/>
</dbReference>
<proteinExistence type="inferred from homology"/>
<keyword evidence="6" id="KW-1185">Reference proteome</keyword>
<dbReference type="AlphaFoldDB" id="A0A074N2R2"/>
<evidence type="ECO:0000259" key="3">
    <source>
        <dbReference type="Pfam" id="PF00535"/>
    </source>
</evidence>
<keyword evidence="2" id="KW-1133">Transmembrane helix</keyword>
<protein>
    <submittedName>
        <fullName evidence="5">Glycosyl transferase</fullName>
    </submittedName>
</protein>
<comment type="caution">
    <text evidence="5">The sequence shown here is derived from an EMBL/GenBank/DDBJ whole genome shotgun (WGS) entry which is preliminary data.</text>
</comment>
<keyword evidence="5" id="KW-0808">Transferase</keyword>
<dbReference type="Gene3D" id="3.90.550.10">
    <property type="entry name" value="Spore Coat Polysaccharide Biosynthesis Protein SpsA, Chain A"/>
    <property type="match status" value="1"/>
</dbReference>
<dbReference type="Proteomes" id="UP000027866">
    <property type="component" value="Unassembled WGS sequence"/>
</dbReference>
<dbReference type="Pfam" id="PF00535">
    <property type="entry name" value="Glycos_transf_2"/>
    <property type="match status" value="1"/>
</dbReference>
<dbReference type="InterPro" id="IPR029044">
    <property type="entry name" value="Nucleotide-diphossugar_trans"/>
</dbReference>
<comment type="similarity">
    <text evidence="1">Belongs to the glycosyltransferase 2 family. WaaE/KdtX subfamily.</text>
</comment>
<evidence type="ECO:0000256" key="1">
    <source>
        <dbReference type="ARBA" id="ARBA00038494"/>
    </source>
</evidence>
<feature type="transmembrane region" description="Helical" evidence="2">
    <location>
        <begin position="238"/>
        <end position="260"/>
    </location>
</feature>
<keyword evidence="2" id="KW-0812">Transmembrane</keyword>
<accession>A0A074N2R2</accession>
<gene>
    <name evidence="5" type="ORF">EH32_00385</name>
</gene>
<sequence>MSTERIGVVVIGRNEGERLKRCLLSIPAGYQVVYVDSGSSDGSVEFARSTGAVVVELGDHRGFTAARARNAGWRQLLEQDPETVLVQFIDGDCEIEAEWFSKASSAIMADARLAIVFGRRSERFPERSIYNRLCDDEWDVPVGIATACGGDALMRVAALREAGGYSDDLIAGEEPDLCLRLGRAGWQVRRIDGAMTLHDANILRFSNWWKRARRAGYAYAMHVWRHGKHSLTSWRRTLFSILFWGFSLPTILFVMAAGFFGFGSAIAGLFFAGVLLIYLLQFVRISWRKRRSGRPWRFSAAYAGLVLVGKFAEISGVLQCWSAMIRGQKSGLIEYK</sequence>
<dbReference type="PANTHER" id="PTHR43630">
    <property type="entry name" value="POLY-BETA-1,6-N-ACETYL-D-GLUCOSAMINE SYNTHASE"/>
    <property type="match status" value="1"/>
</dbReference>
<evidence type="ECO:0000313" key="6">
    <source>
        <dbReference type="Proteomes" id="UP000027866"/>
    </source>
</evidence>
<feature type="domain" description="Glycosyltransferase 2-like" evidence="4">
    <location>
        <begin position="149"/>
        <end position="278"/>
    </location>
</feature>
<evidence type="ECO:0000313" key="5">
    <source>
        <dbReference type="EMBL" id="KEO92237.1"/>
    </source>
</evidence>
<dbReference type="KEGG" id="elq:Ga0102493_111388"/>
<feature type="transmembrane region" description="Helical" evidence="2">
    <location>
        <begin position="266"/>
        <end position="287"/>
    </location>
</feature>